<dbReference type="Pfam" id="PF04542">
    <property type="entry name" value="Sigma70_r2"/>
    <property type="match status" value="1"/>
</dbReference>
<comment type="similarity">
    <text evidence="1">Belongs to the sigma-70 factor family. ECF subfamily.</text>
</comment>
<accession>A0A2D2AU34</accession>
<dbReference type="Gene3D" id="1.10.1740.10">
    <property type="match status" value="1"/>
</dbReference>
<dbReference type="InterPro" id="IPR013325">
    <property type="entry name" value="RNA_pol_sigma_r2"/>
</dbReference>
<dbReference type="EMBL" id="CP024201">
    <property type="protein sequence ID" value="ATQ41506.1"/>
    <property type="molecule type" value="Genomic_DNA"/>
</dbReference>
<dbReference type="InterPro" id="IPR039425">
    <property type="entry name" value="RNA_pol_sigma-70-like"/>
</dbReference>
<protein>
    <submittedName>
        <fullName evidence="7">RNA polymerase subunit sigma-24</fullName>
    </submittedName>
</protein>
<dbReference type="AlphaFoldDB" id="A0A2D2AU34"/>
<dbReference type="InterPro" id="IPR013324">
    <property type="entry name" value="RNA_pol_sigma_r3/r4-like"/>
</dbReference>
<dbReference type="InterPro" id="IPR013249">
    <property type="entry name" value="RNA_pol_sigma70_r4_t2"/>
</dbReference>
<evidence type="ECO:0000259" key="5">
    <source>
        <dbReference type="Pfam" id="PF04542"/>
    </source>
</evidence>
<dbReference type="PANTHER" id="PTHR43133">
    <property type="entry name" value="RNA POLYMERASE ECF-TYPE SIGMA FACTO"/>
    <property type="match status" value="1"/>
</dbReference>
<keyword evidence="3" id="KW-0731">Sigma factor</keyword>
<dbReference type="KEGG" id="cmb:CSW64_03310"/>
<gene>
    <name evidence="7" type="ORF">CSW64_03310</name>
</gene>
<dbReference type="GO" id="GO:0006352">
    <property type="term" value="P:DNA-templated transcription initiation"/>
    <property type="evidence" value="ECO:0007669"/>
    <property type="project" value="InterPro"/>
</dbReference>
<dbReference type="OrthoDB" id="7268940at2"/>
<dbReference type="Gene3D" id="1.10.10.10">
    <property type="entry name" value="Winged helix-like DNA-binding domain superfamily/Winged helix DNA-binding domain"/>
    <property type="match status" value="1"/>
</dbReference>
<dbReference type="NCBIfam" id="TIGR02937">
    <property type="entry name" value="sigma70-ECF"/>
    <property type="match status" value="1"/>
</dbReference>
<dbReference type="PANTHER" id="PTHR43133:SF63">
    <property type="entry name" value="RNA POLYMERASE SIGMA FACTOR FECI-RELATED"/>
    <property type="match status" value="1"/>
</dbReference>
<dbReference type="InterPro" id="IPR007627">
    <property type="entry name" value="RNA_pol_sigma70_r2"/>
</dbReference>
<dbReference type="SUPFAM" id="SSF88946">
    <property type="entry name" value="Sigma2 domain of RNA polymerase sigma factors"/>
    <property type="match status" value="1"/>
</dbReference>
<dbReference type="Pfam" id="PF08281">
    <property type="entry name" value="Sigma70_r4_2"/>
    <property type="match status" value="1"/>
</dbReference>
<keyword evidence="8" id="KW-1185">Reference proteome</keyword>
<dbReference type="GO" id="GO:0003677">
    <property type="term" value="F:DNA binding"/>
    <property type="evidence" value="ECO:0007669"/>
    <property type="project" value="InterPro"/>
</dbReference>
<dbReference type="InterPro" id="IPR014284">
    <property type="entry name" value="RNA_pol_sigma-70_dom"/>
</dbReference>
<organism evidence="7 8">
    <name type="scientific">Caulobacter mirabilis</name>
    <dbReference type="NCBI Taxonomy" id="69666"/>
    <lineage>
        <taxon>Bacteria</taxon>
        <taxon>Pseudomonadati</taxon>
        <taxon>Pseudomonadota</taxon>
        <taxon>Alphaproteobacteria</taxon>
        <taxon>Caulobacterales</taxon>
        <taxon>Caulobacteraceae</taxon>
        <taxon>Caulobacter</taxon>
    </lineage>
</organism>
<dbReference type="GO" id="GO:0016987">
    <property type="term" value="F:sigma factor activity"/>
    <property type="evidence" value="ECO:0007669"/>
    <property type="project" value="UniProtKB-KW"/>
</dbReference>
<evidence type="ECO:0000259" key="6">
    <source>
        <dbReference type="Pfam" id="PF08281"/>
    </source>
</evidence>
<evidence type="ECO:0000256" key="3">
    <source>
        <dbReference type="ARBA" id="ARBA00023082"/>
    </source>
</evidence>
<evidence type="ECO:0000313" key="7">
    <source>
        <dbReference type="EMBL" id="ATQ41506.1"/>
    </source>
</evidence>
<dbReference type="SUPFAM" id="SSF88659">
    <property type="entry name" value="Sigma3 and sigma4 domains of RNA polymerase sigma factors"/>
    <property type="match status" value="1"/>
</dbReference>
<evidence type="ECO:0000256" key="1">
    <source>
        <dbReference type="ARBA" id="ARBA00010641"/>
    </source>
</evidence>
<proteinExistence type="inferred from homology"/>
<name>A0A2D2AU34_9CAUL</name>
<evidence type="ECO:0000256" key="2">
    <source>
        <dbReference type="ARBA" id="ARBA00023015"/>
    </source>
</evidence>
<evidence type="ECO:0000313" key="8">
    <source>
        <dbReference type="Proteomes" id="UP000228945"/>
    </source>
</evidence>
<evidence type="ECO:0000256" key="4">
    <source>
        <dbReference type="ARBA" id="ARBA00023163"/>
    </source>
</evidence>
<dbReference type="Proteomes" id="UP000228945">
    <property type="component" value="Chromosome"/>
</dbReference>
<keyword evidence="2" id="KW-0805">Transcription regulation</keyword>
<feature type="domain" description="RNA polymerase sigma-70 region 2" evidence="5">
    <location>
        <begin position="19"/>
        <end position="80"/>
    </location>
</feature>
<reference evidence="7 8" key="1">
    <citation type="submission" date="2017-10" db="EMBL/GenBank/DDBJ databases">
        <title>Genome sequence of Caulobacter mirabilis FWC38.</title>
        <authorList>
            <person name="Fiebig A."/>
            <person name="Crosson S."/>
        </authorList>
    </citation>
    <scope>NUCLEOTIDE SEQUENCE [LARGE SCALE GENOMIC DNA]</scope>
    <source>
        <strain evidence="7 8">FWC 38</strain>
    </source>
</reference>
<keyword evidence="4" id="KW-0804">Transcription</keyword>
<sequence length="188" mass="21169">MAQDRRDVVAWVGQQVLPHEGDVRAWLRGLSVSEHQVDDIVQEAYCRIAALDSIAHIASGRAYLFGAARNIMLEQIRRSRIVRFETMSEIERLEAADGQPSPEQAVDGRRQLERVKALIAALPDRCRQVFELRRVQGLSQRETAARLGVTENVVEAQTARGLKLVLKALADPADQPVETQHVRRVHRP</sequence>
<feature type="domain" description="RNA polymerase sigma factor 70 region 4 type 2" evidence="6">
    <location>
        <begin position="113"/>
        <end position="163"/>
    </location>
</feature>
<dbReference type="InterPro" id="IPR036388">
    <property type="entry name" value="WH-like_DNA-bd_sf"/>
</dbReference>
<dbReference type="CDD" id="cd06171">
    <property type="entry name" value="Sigma70_r4"/>
    <property type="match status" value="1"/>
</dbReference>